<dbReference type="RefSeq" id="XP_018067705.1">
    <property type="nucleotide sequence ID" value="XM_018221303.1"/>
</dbReference>
<dbReference type="AlphaFoldDB" id="A0A194WZI1"/>
<dbReference type="InterPro" id="IPR001433">
    <property type="entry name" value="OxRdtase_FAD/NAD-bd"/>
</dbReference>
<keyword evidence="15 18" id="KW-0472">Membrane</keyword>
<dbReference type="PRINTS" id="PR00369">
    <property type="entry name" value="FLAVODOXIN"/>
</dbReference>
<dbReference type="PRINTS" id="PR00371">
    <property type="entry name" value="FPNCR"/>
</dbReference>
<evidence type="ECO:0000256" key="4">
    <source>
        <dbReference type="ARBA" id="ARBA00022630"/>
    </source>
</evidence>
<keyword evidence="9 18" id="KW-0521">NADP</keyword>
<dbReference type="Gene3D" id="3.40.50.360">
    <property type="match status" value="1"/>
</dbReference>
<keyword evidence="11" id="KW-1133">Transmembrane helix</keyword>
<evidence type="ECO:0000256" key="11">
    <source>
        <dbReference type="ARBA" id="ARBA00022989"/>
    </source>
</evidence>
<keyword evidence="4" id="KW-0285">Flavoprotein</keyword>
<dbReference type="PANTHER" id="PTHR19384:SF17">
    <property type="entry name" value="NADPH--CYTOCHROME P450 REDUCTASE"/>
    <property type="match status" value="1"/>
</dbReference>
<dbReference type="InterPro" id="IPR017938">
    <property type="entry name" value="Riboflavin_synthase-like_b-brl"/>
</dbReference>
<keyword evidence="3" id="KW-0444">Lipid biosynthesis</keyword>
<keyword evidence="5" id="KW-0288">FMN</keyword>
<evidence type="ECO:0000256" key="5">
    <source>
        <dbReference type="ARBA" id="ARBA00022643"/>
    </source>
</evidence>
<proteinExistence type="inferred from homology"/>
<evidence type="ECO:0000256" key="13">
    <source>
        <dbReference type="ARBA" id="ARBA00023011"/>
    </source>
</evidence>
<evidence type="ECO:0000256" key="6">
    <source>
        <dbReference type="ARBA" id="ARBA00022692"/>
    </source>
</evidence>
<dbReference type="EMBL" id="KQ947422">
    <property type="protein sequence ID" value="KUJ13350.1"/>
    <property type="molecule type" value="Genomic_DNA"/>
</dbReference>
<evidence type="ECO:0000259" key="19">
    <source>
        <dbReference type="PROSITE" id="PS50902"/>
    </source>
</evidence>
<sequence>MYLVPHSTRCYWTIRFEYSASHGARARQWALPTSKEKQLGTSNQERNIAHALQSQEKGIIILYGSQTGTGEDYSRRFSRKLHEDYGISSIVADIEEFDASSLFNVAATTDTKPMVCFILATYGDGEPTDNAATFYEDLCAYESEDHDGTPPLQGLQYFAFGLGNSTYEKYNFMVRSFDQHLQKLGGSRIGPVGEGDDGTGSLDEDFLTWRDDTLSEVASTLGIEKHRGPFLSPYSTAETTELDSKSSEVYLGERTAIQLKNKGLPVGPFHAKNPYLAPLAYSKQLFALTCGRHCLHLEFDVTGTNLEYDTGDHLGIWPVNPEVEVQRLLRILNLAGKGNTVITVSTDADSGVPVFVGQPTTYATILRHRLEICGKVTREICSTLAEMAPAANAKTYLLQLAGDKNLFHLEITNRCLNIGQFLEMVSKSQPWPLLPFSFLIATVPSLQPRYYSISSSSQASPNRISITAAVKDEFLGGKDATRFLGLTTNYLRALTESDISGVLNSSGKYQLPSQRIESTPVRAALHVRQSHFRLPKTPETPIIMIGPGTGVAPFRAFLQDRVFAKQQLQQLGKSILFTGCRRRDEDYIYAEEWRDLEKALGSDFQIHTAFSREGREKVYVQHVMMAEQGGLFDMICNKGAWIYICGDAAHMAKDVHSTLIDIVAKGKSIDRAEAAQLIAGLRESGRIHEDVW</sequence>
<keyword evidence="8" id="KW-0274">FAD</keyword>
<dbReference type="GO" id="GO:0005789">
    <property type="term" value="C:endoplasmic reticulum membrane"/>
    <property type="evidence" value="ECO:0007669"/>
    <property type="project" value="UniProtKB-SubCell"/>
</dbReference>
<evidence type="ECO:0000313" key="21">
    <source>
        <dbReference type="EMBL" id="KUJ13350.1"/>
    </source>
</evidence>
<keyword evidence="14" id="KW-0443">Lipid metabolism</keyword>
<feature type="domain" description="Flavodoxin-like" evidence="19">
    <location>
        <begin position="59"/>
        <end position="214"/>
    </location>
</feature>
<dbReference type="SUPFAM" id="SSF52218">
    <property type="entry name" value="Flavoproteins"/>
    <property type="match status" value="1"/>
</dbReference>
<evidence type="ECO:0000256" key="9">
    <source>
        <dbReference type="ARBA" id="ARBA00022857"/>
    </source>
</evidence>
<comment type="similarity">
    <text evidence="18">In the C-terminal section; belongs to the flavoprotein pyridine nucleotide cytochrome reductase family.</text>
</comment>
<protein>
    <recommendedName>
        <fullName evidence="18">NADPH--cytochrome P450 reductase</fullName>
        <ecNumber evidence="18">1.6.2.4</ecNumber>
    </recommendedName>
</protein>
<reference evidence="21 22" key="1">
    <citation type="submission" date="2015-10" db="EMBL/GenBank/DDBJ databases">
        <title>Full genome of DAOMC 229536 Phialocephala scopiformis, a fungal endophyte of spruce producing the potent anti-insectan compound rugulosin.</title>
        <authorList>
            <consortium name="DOE Joint Genome Institute"/>
            <person name="Walker A.K."/>
            <person name="Frasz S.L."/>
            <person name="Seifert K.A."/>
            <person name="Miller J.D."/>
            <person name="Mondo S.J."/>
            <person name="Labutti K."/>
            <person name="Lipzen A."/>
            <person name="Dockter R."/>
            <person name="Kennedy M."/>
            <person name="Grigoriev I.V."/>
            <person name="Spatafora J.W."/>
        </authorList>
    </citation>
    <scope>NUCLEOTIDE SEQUENCE [LARGE SCALE GENOMIC DNA]</scope>
    <source>
        <strain evidence="21 22">CBS 120377</strain>
    </source>
</reference>
<comment type="catalytic activity">
    <reaction evidence="18">
        <text>2 oxidized [cytochrome P450] + NADPH = 2 reduced [cytochrome P450] + NADP(+) + H(+)</text>
        <dbReference type="Rhea" id="RHEA:24040"/>
        <dbReference type="Rhea" id="RHEA-COMP:14627"/>
        <dbReference type="Rhea" id="RHEA-COMP:14628"/>
        <dbReference type="ChEBI" id="CHEBI:15378"/>
        <dbReference type="ChEBI" id="CHEBI:55376"/>
        <dbReference type="ChEBI" id="CHEBI:57783"/>
        <dbReference type="ChEBI" id="CHEBI:58349"/>
        <dbReference type="ChEBI" id="CHEBI:60344"/>
        <dbReference type="EC" id="1.6.2.4"/>
    </reaction>
</comment>
<dbReference type="STRING" id="149040.A0A194WZI1"/>
<dbReference type="GO" id="GO:0003958">
    <property type="term" value="F:NADPH-hemoprotein reductase activity"/>
    <property type="evidence" value="ECO:0007669"/>
    <property type="project" value="UniProtKB-EC"/>
</dbReference>
<dbReference type="InterPro" id="IPR017927">
    <property type="entry name" value="FAD-bd_FR_type"/>
</dbReference>
<keyword evidence="10" id="KW-0752">Steroid biosynthesis</keyword>
<comment type="subcellular location">
    <subcellularLocation>
        <location evidence="18">Endoplasmic reticulum membrane</location>
    </subcellularLocation>
</comment>
<comment type="function">
    <text evidence="18">This enzyme is required for electron transfer from NADP to cytochrome P450.</text>
</comment>
<organism evidence="21 22">
    <name type="scientific">Mollisia scopiformis</name>
    <name type="common">Conifer needle endophyte fungus</name>
    <name type="synonym">Phialocephala scopiformis</name>
    <dbReference type="NCBI Taxonomy" id="149040"/>
    <lineage>
        <taxon>Eukaryota</taxon>
        <taxon>Fungi</taxon>
        <taxon>Dikarya</taxon>
        <taxon>Ascomycota</taxon>
        <taxon>Pezizomycotina</taxon>
        <taxon>Leotiomycetes</taxon>
        <taxon>Helotiales</taxon>
        <taxon>Mollisiaceae</taxon>
        <taxon>Mollisia</taxon>
    </lineage>
</organism>
<keyword evidence="12 18" id="KW-0560">Oxidoreductase</keyword>
<evidence type="ECO:0000256" key="12">
    <source>
        <dbReference type="ARBA" id="ARBA00023002"/>
    </source>
</evidence>
<dbReference type="SUPFAM" id="SSF52343">
    <property type="entry name" value="Ferredoxin reductase-like, C-terminal NADP-linked domain"/>
    <property type="match status" value="1"/>
</dbReference>
<evidence type="ECO:0000256" key="3">
    <source>
        <dbReference type="ARBA" id="ARBA00022516"/>
    </source>
</evidence>
<dbReference type="Pfam" id="PF00258">
    <property type="entry name" value="Flavodoxin_1"/>
    <property type="match status" value="1"/>
</dbReference>
<keyword evidence="13" id="KW-0756">Sterol biosynthesis</keyword>
<dbReference type="GO" id="GO:0010181">
    <property type="term" value="F:FMN binding"/>
    <property type="evidence" value="ECO:0007669"/>
    <property type="project" value="InterPro"/>
</dbReference>
<keyword evidence="17" id="KW-0753">Steroid metabolism</keyword>
<dbReference type="OrthoDB" id="1856718at2759"/>
<evidence type="ECO:0000256" key="1">
    <source>
        <dbReference type="ARBA" id="ARBA00001917"/>
    </source>
</evidence>
<dbReference type="InParanoid" id="A0A194WZI1"/>
<dbReference type="Pfam" id="PF00667">
    <property type="entry name" value="FAD_binding_1"/>
    <property type="match status" value="1"/>
</dbReference>
<dbReference type="InterPro" id="IPR039261">
    <property type="entry name" value="FNR_nucleotide-bd"/>
</dbReference>
<dbReference type="FunFam" id="3.40.50.80:FF:000001">
    <property type="entry name" value="NADPH--cytochrome P450 reductase 1"/>
    <property type="match status" value="1"/>
</dbReference>
<evidence type="ECO:0000256" key="14">
    <source>
        <dbReference type="ARBA" id="ARBA00023098"/>
    </source>
</evidence>
<dbReference type="PIRSF" id="PIRSF000208">
    <property type="entry name" value="P450R"/>
    <property type="match status" value="1"/>
</dbReference>
<dbReference type="InterPro" id="IPR023208">
    <property type="entry name" value="P450R"/>
</dbReference>
<dbReference type="PROSITE" id="PS50902">
    <property type="entry name" value="FLAVODOXIN_LIKE"/>
    <property type="match status" value="1"/>
</dbReference>
<dbReference type="InterPro" id="IPR001094">
    <property type="entry name" value="Flavdoxin-like"/>
</dbReference>
<comment type="cofactor">
    <cofactor evidence="1">
        <name>FMN</name>
        <dbReference type="ChEBI" id="CHEBI:58210"/>
    </cofactor>
</comment>
<feature type="domain" description="FAD-binding FR-type" evidence="20">
    <location>
        <begin position="272"/>
        <end position="512"/>
    </location>
</feature>
<dbReference type="GO" id="GO:0009055">
    <property type="term" value="F:electron transfer activity"/>
    <property type="evidence" value="ECO:0007669"/>
    <property type="project" value="EnsemblFungi"/>
</dbReference>
<name>A0A194WZI1_MOLSC</name>
<evidence type="ECO:0000256" key="2">
    <source>
        <dbReference type="ARBA" id="ARBA00001974"/>
    </source>
</evidence>
<dbReference type="InterPro" id="IPR023173">
    <property type="entry name" value="NADPH_Cyt_P450_Rdtase_alpha"/>
</dbReference>
<evidence type="ECO:0000256" key="8">
    <source>
        <dbReference type="ARBA" id="ARBA00022827"/>
    </source>
</evidence>
<dbReference type="GO" id="GO:0006696">
    <property type="term" value="P:ergosterol biosynthetic process"/>
    <property type="evidence" value="ECO:0007669"/>
    <property type="project" value="EnsemblFungi"/>
</dbReference>
<dbReference type="EC" id="1.6.2.4" evidence="18"/>
<dbReference type="Gene3D" id="1.20.990.10">
    <property type="entry name" value="NADPH-cytochrome p450 Reductase, Chain A, domain 3"/>
    <property type="match status" value="1"/>
</dbReference>
<keyword evidence="22" id="KW-1185">Reference proteome</keyword>
<dbReference type="GO" id="GO:0005829">
    <property type="term" value="C:cytosol"/>
    <property type="evidence" value="ECO:0007669"/>
    <property type="project" value="TreeGrafter"/>
</dbReference>
<keyword evidence="6" id="KW-0812">Transmembrane</keyword>
<evidence type="ECO:0000256" key="7">
    <source>
        <dbReference type="ARBA" id="ARBA00022824"/>
    </source>
</evidence>
<dbReference type="GO" id="GO:0050660">
    <property type="term" value="F:flavin adenine dinucleotide binding"/>
    <property type="evidence" value="ECO:0007669"/>
    <property type="project" value="TreeGrafter"/>
</dbReference>
<dbReference type="InterPro" id="IPR001709">
    <property type="entry name" value="Flavoprot_Pyr_Nucl_cyt_Rdtase"/>
</dbReference>
<evidence type="ECO:0000256" key="16">
    <source>
        <dbReference type="ARBA" id="ARBA00023166"/>
    </source>
</evidence>
<dbReference type="GO" id="GO:0003959">
    <property type="term" value="F:NADPH dehydrogenase activity"/>
    <property type="evidence" value="ECO:0007669"/>
    <property type="project" value="EnsemblFungi"/>
</dbReference>
<keyword evidence="7 18" id="KW-0256">Endoplasmic reticulum</keyword>
<dbReference type="Pfam" id="PF00175">
    <property type="entry name" value="NAD_binding_1"/>
    <property type="match status" value="1"/>
</dbReference>
<evidence type="ECO:0000256" key="18">
    <source>
        <dbReference type="PIRNR" id="PIRNR000208"/>
    </source>
</evidence>
<dbReference type="InterPro" id="IPR008254">
    <property type="entry name" value="Flavodoxin/NO_synth"/>
</dbReference>
<dbReference type="Gene3D" id="2.40.30.10">
    <property type="entry name" value="Translation factors"/>
    <property type="match status" value="1"/>
</dbReference>
<dbReference type="PANTHER" id="PTHR19384">
    <property type="entry name" value="NITRIC OXIDE SYNTHASE-RELATED"/>
    <property type="match status" value="1"/>
</dbReference>
<evidence type="ECO:0000256" key="15">
    <source>
        <dbReference type="ARBA" id="ARBA00023136"/>
    </source>
</evidence>
<dbReference type="KEGG" id="psco:LY89DRAFT_754011"/>
<dbReference type="PROSITE" id="PS51384">
    <property type="entry name" value="FAD_FR"/>
    <property type="match status" value="1"/>
</dbReference>
<evidence type="ECO:0000259" key="20">
    <source>
        <dbReference type="PROSITE" id="PS51384"/>
    </source>
</evidence>
<dbReference type="InterPro" id="IPR029039">
    <property type="entry name" value="Flavoprotein-like_sf"/>
</dbReference>
<comment type="cofactor">
    <cofactor evidence="2">
        <name>FAD</name>
        <dbReference type="ChEBI" id="CHEBI:57692"/>
    </cofactor>
</comment>
<evidence type="ECO:0000256" key="17">
    <source>
        <dbReference type="ARBA" id="ARBA00023221"/>
    </source>
</evidence>
<gene>
    <name evidence="21" type="ORF">LY89DRAFT_754011</name>
</gene>
<dbReference type="SUPFAM" id="SSF63380">
    <property type="entry name" value="Riboflavin synthase domain-like"/>
    <property type="match status" value="1"/>
</dbReference>
<dbReference type="Gene3D" id="3.40.50.80">
    <property type="entry name" value="Nucleotide-binding domain of ferredoxin-NADP reductase (FNR) module"/>
    <property type="match status" value="1"/>
</dbReference>
<dbReference type="Proteomes" id="UP000070700">
    <property type="component" value="Unassembled WGS sequence"/>
</dbReference>
<evidence type="ECO:0000313" key="22">
    <source>
        <dbReference type="Proteomes" id="UP000070700"/>
    </source>
</evidence>
<evidence type="ECO:0000256" key="10">
    <source>
        <dbReference type="ARBA" id="ARBA00022955"/>
    </source>
</evidence>
<accession>A0A194WZI1</accession>
<keyword evidence="16" id="KW-1207">Sterol metabolism</keyword>
<dbReference type="GeneID" id="28831029"/>
<dbReference type="InterPro" id="IPR003097">
    <property type="entry name" value="CysJ-like_FAD-binding"/>
</dbReference>